<dbReference type="Proteomes" id="UP000189274">
    <property type="component" value="Unassembled WGS sequence"/>
</dbReference>
<dbReference type="EMBL" id="MQVM01000058">
    <property type="protein sequence ID" value="ONH70746.1"/>
    <property type="molecule type" value="Genomic_DNA"/>
</dbReference>
<sequence length="155" mass="17464">MLDFSKQLVRCDFPARTCLIQIKTIGYFPFNLSIITEHGTALILKNTLMFLRLATSSKTEQICSTSPLPILLAHKVIILSPSKWWAFEMSIHKVFKILPKRRSEFSLSGKNTSPILATKALQQNFKCQICCCVSVVYQMTHVGGGKHFISQLMAV</sequence>
<comment type="caution">
    <text evidence="1">The sequence shown here is derived from an EMBL/GenBank/DDBJ whole genome shotgun (WGS) entry which is preliminary data.</text>
</comment>
<proteinExistence type="predicted"/>
<accession>A0A1V2LEB4</accession>
<gene>
    <name evidence="2" type="ORF">BOH78_5009</name>
    <name evidence="1" type="ORF">BOH78_5385</name>
</gene>
<evidence type="ECO:0000313" key="3">
    <source>
        <dbReference type="Proteomes" id="UP000189274"/>
    </source>
</evidence>
<reference evidence="1" key="2">
    <citation type="submission" date="2017-01" db="EMBL/GenBank/DDBJ databases">
        <authorList>
            <person name="Mah S.A."/>
            <person name="Swanson W.J."/>
            <person name="Moy G.W."/>
            <person name="Vacquier V.D."/>
        </authorList>
    </citation>
    <scope>NUCLEOTIDE SEQUENCE [LARGE SCALE GENOMIC DNA]</scope>
    <source>
        <strain evidence="1">129</strain>
    </source>
</reference>
<evidence type="ECO:0000313" key="1">
    <source>
        <dbReference type="EMBL" id="ONH70249.1"/>
    </source>
</evidence>
<protein>
    <submittedName>
        <fullName evidence="1">Uncharacterized protein</fullName>
    </submittedName>
</protein>
<dbReference type="EMBL" id="MQVM01000191">
    <property type="protein sequence ID" value="ONH70249.1"/>
    <property type="molecule type" value="Genomic_DNA"/>
</dbReference>
<reference evidence="3" key="1">
    <citation type="journal article" date="2017" name="Genome Announc.">
        <title>Genome sequences of Cyberlindnera fabianii 65, Pichia kudriavzevii 129, and Saccharomyces cerevisiae 131 isolated from fermented masau fruits in Zimbabwe.</title>
        <authorList>
            <person name="van Rijswijck I.M.H."/>
            <person name="Derks M.F.L."/>
            <person name="Abee T."/>
            <person name="de Ridder D."/>
            <person name="Smid E.J."/>
        </authorList>
    </citation>
    <scope>NUCLEOTIDE SEQUENCE [LARGE SCALE GENOMIC DNA]</scope>
    <source>
        <strain evidence="3">129</strain>
    </source>
</reference>
<evidence type="ECO:0000313" key="2">
    <source>
        <dbReference type="EMBL" id="ONH70746.1"/>
    </source>
</evidence>
<dbReference type="AlphaFoldDB" id="A0A1V2LEB4"/>
<organism evidence="1 3">
    <name type="scientific">Pichia kudriavzevii</name>
    <name type="common">Yeast</name>
    <name type="synonym">Issatchenkia orientalis</name>
    <dbReference type="NCBI Taxonomy" id="4909"/>
    <lineage>
        <taxon>Eukaryota</taxon>
        <taxon>Fungi</taxon>
        <taxon>Dikarya</taxon>
        <taxon>Ascomycota</taxon>
        <taxon>Saccharomycotina</taxon>
        <taxon>Pichiomycetes</taxon>
        <taxon>Pichiales</taxon>
        <taxon>Pichiaceae</taxon>
        <taxon>Pichia</taxon>
    </lineage>
</organism>
<name>A0A1V2LEB4_PICKU</name>